<comment type="caution">
    <text evidence="2">Lacks conserved residue(s) required for the propagation of feature annotation.</text>
</comment>
<evidence type="ECO:0000313" key="7">
    <source>
        <dbReference type="Proteomes" id="UP000811246"/>
    </source>
</evidence>
<keyword evidence="2" id="KW-0833">Ubl conjugation pathway</keyword>
<evidence type="ECO:0000313" key="6">
    <source>
        <dbReference type="EMBL" id="KAG6691709.1"/>
    </source>
</evidence>
<organism evidence="6 7">
    <name type="scientific">Carya illinoinensis</name>
    <name type="common">Pecan</name>
    <dbReference type="NCBI Taxonomy" id="32201"/>
    <lineage>
        <taxon>Eukaryota</taxon>
        <taxon>Viridiplantae</taxon>
        <taxon>Streptophyta</taxon>
        <taxon>Embryophyta</taxon>
        <taxon>Tracheophyta</taxon>
        <taxon>Spermatophyta</taxon>
        <taxon>Magnoliopsida</taxon>
        <taxon>eudicotyledons</taxon>
        <taxon>Gunneridae</taxon>
        <taxon>Pentapetalae</taxon>
        <taxon>rosids</taxon>
        <taxon>fabids</taxon>
        <taxon>Fagales</taxon>
        <taxon>Juglandaceae</taxon>
        <taxon>Carya</taxon>
    </lineage>
</organism>
<name>A0A922DVX4_CARIL</name>
<comment type="caution">
    <text evidence="6">The sequence shown here is derived from an EMBL/GenBank/DDBJ whole genome shotgun (WGS) entry which is preliminary data.</text>
</comment>
<dbReference type="SMART" id="SM00213">
    <property type="entry name" value="UBQ"/>
    <property type="match status" value="1"/>
</dbReference>
<feature type="compositionally biased region" description="Acidic residues" evidence="3">
    <location>
        <begin position="51"/>
        <end position="60"/>
    </location>
</feature>
<dbReference type="GO" id="GO:0005737">
    <property type="term" value="C:cytoplasm"/>
    <property type="evidence" value="ECO:0007669"/>
    <property type="project" value="TreeGrafter"/>
</dbReference>
<accession>A0A922DVX4</accession>
<dbReference type="FunFam" id="3.30.2160.10:FF:000019">
    <property type="entry name" value="E3 ubiquitin-protein ligase UPL5 isoform A"/>
    <property type="match status" value="1"/>
</dbReference>
<dbReference type="PROSITE" id="PS50237">
    <property type="entry name" value="HECT"/>
    <property type="match status" value="1"/>
</dbReference>
<gene>
    <name evidence="6" type="ORF">I3842_10G077400</name>
</gene>
<sequence>MSLVQNPTVDCVPQLGGPAIVGTATNAILNTVDHPRLSSKRKLDDYGGPTFDDEEEDQDENDAAFAELVSVRMRKDEPNAVHSSSDAQPRSITAAQFNPRVPDDRSTSYSCSTRAESTRSESRLQFFIKMIPEGKTMVFQFCPRDTVRSVHDRIQLVTGIPVHEQRLIYRGKQLQWERTLAECSIQNDAGLELVGRMRSTGHPHAWQVVDGIVSVVCRLCRGETILTAANDIKQRMTKFLTETPKDEERVPGHLQIFLSCSAPAALVMLYMSPIKGNKDCADSSISHFLNFLNSSRNELPKPYHNYCAPIVLEFCKLLRRAAIEDPLYLSCRSTLGSLLENSKKVIVMQEIFPFVSELGNSLSKDLVSSMESPTSVGPLLGDVRDLAAFLLLLRTEITEQVGFQGPIPVTLDGKGYKHPLYGKEIEFLHLLFIDLLKRMGECLHKMEQCLAVKHKGEGETIYSGWSQYLAILKELNSVSKLYLGAEEDFWMVLKLRKSSLCTLIIKYAKRTDDHQWLLEQKDVTDFESRRHLAMMMFPEVKEDYEELHEMLIDRSQLLAESFEYIAKAEPEALHAGLFMEFKNEEATGPGVVREWFFLVCQAIFNPENALFVPCPNDRRRFFPNPTSKVDPLHLEYFNFSGRVIALALMHKVQVGVVFDRIFFLQLAGRDISLEDIRDADPCLYSSCKQILEMDSDFIDSDALGLTFVREVEELGTRKVVELQPGGKSIVVNSKNREQYVKRLIDHQFVTSISEQVSQFAQGFGHILCNSKLQKFFFQSLELEDLDSMLYGSETTICVNDWKAHTEYNGYKETDPQIFWFWKKLADRWRNVGRAEKGSSLFLDLSEVFTGGRFLWIGFSALHLQVHRASRSPAFIPHMLLSAVFPTISIYGHHARSPPLHHPRTCRLQLWYLVILVTALHLGVAKGF</sequence>
<dbReference type="GO" id="GO:0061630">
    <property type="term" value="F:ubiquitin protein ligase activity"/>
    <property type="evidence" value="ECO:0007669"/>
    <property type="project" value="TreeGrafter"/>
</dbReference>
<feature type="domain" description="Ubiquitin-like" evidence="4">
    <location>
        <begin position="124"/>
        <end position="200"/>
    </location>
</feature>
<evidence type="ECO:0000256" key="2">
    <source>
        <dbReference type="PROSITE-ProRule" id="PRU00104"/>
    </source>
</evidence>
<dbReference type="Pfam" id="PF00632">
    <property type="entry name" value="HECT"/>
    <property type="match status" value="1"/>
</dbReference>
<evidence type="ECO:0000256" key="3">
    <source>
        <dbReference type="SAM" id="MobiDB-lite"/>
    </source>
</evidence>
<dbReference type="InterPro" id="IPR000569">
    <property type="entry name" value="HECT_dom"/>
</dbReference>
<feature type="compositionally biased region" description="Polar residues" evidence="3">
    <location>
        <begin position="81"/>
        <end position="96"/>
    </location>
</feature>
<dbReference type="PANTHER" id="PTHR11254">
    <property type="entry name" value="HECT DOMAIN UBIQUITIN-PROTEIN LIGASE"/>
    <property type="match status" value="1"/>
</dbReference>
<dbReference type="Proteomes" id="UP000811246">
    <property type="component" value="Chromosome 10"/>
</dbReference>
<dbReference type="InterPro" id="IPR000626">
    <property type="entry name" value="Ubiquitin-like_dom"/>
</dbReference>
<dbReference type="InterPro" id="IPR050409">
    <property type="entry name" value="E3_ubiq-protein_ligase"/>
</dbReference>
<dbReference type="EMBL" id="CM031834">
    <property type="protein sequence ID" value="KAG6691709.1"/>
    <property type="molecule type" value="Genomic_DNA"/>
</dbReference>
<feature type="region of interest" description="Disordered" evidence="3">
    <location>
        <begin position="38"/>
        <end position="60"/>
    </location>
</feature>
<dbReference type="GO" id="GO:0000209">
    <property type="term" value="P:protein polyubiquitination"/>
    <property type="evidence" value="ECO:0007669"/>
    <property type="project" value="TreeGrafter"/>
</dbReference>
<dbReference type="PANTHER" id="PTHR11254:SF424">
    <property type="entry name" value="E3 UBIQUITIN-PROTEIN LIGASE UPL5"/>
    <property type="match status" value="1"/>
</dbReference>
<feature type="domain" description="HECT" evidence="5">
    <location>
        <begin position="569"/>
        <end position="822"/>
    </location>
</feature>
<evidence type="ECO:0000256" key="1">
    <source>
        <dbReference type="ARBA" id="ARBA00022679"/>
    </source>
</evidence>
<proteinExistence type="predicted"/>
<feature type="region of interest" description="Disordered" evidence="3">
    <location>
        <begin position="76"/>
        <end position="116"/>
    </location>
</feature>
<dbReference type="SMART" id="SM00119">
    <property type="entry name" value="HECTc"/>
    <property type="match status" value="1"/>
</dbReference>
<dbReference type="PROSITE" id="PS50053">
    <property type="entry name" value="UBIQUITIN_2"/>
    <property type="match status" value="1"/>
</dbReference>
<evidence type="ECO:0000259" key="5">
    <source>
        <dbReference type="PROSITE" id="PS50237"/>
    </source>
</evidence>
<evidence type="ECO:0008006" key="8">
    <source>
        <dbReference type="Google" id="ProtNLM"/>
    </source>
</evidence>
<dbReference type="Pfam" id="PF00240">
    <property type="entry name" value="ubiquitin"/>
    <property type="match status" value="1"/>
</dbReference>
<evidence type="ECO:0000259" key="4">
    <source>
        <dbReference type="PROSITE" id="PS50053"/>
    </source>
</evidence>
<reference evidence="6" key="1">
    <citation type="submission" date="2021-01" db="EMBL/GenBank/DDBJ databases">
        <authorList>
            <person name="Lovell J.T."/>
            <person name="Bentley N."/>
            <person name="Bhattarai G."/>
            <person name="Jenkins J.W."/>
            <person name="Sreedasyam A."/>
            <person name="Alarcon Y."/>
            <person name="Bock C."/>
            <person name="Boston L."/>
            <person name="Carlson J."/>
            <person name="Cervantes K."/>
            <person name="Clermont K."/>
            <person name="Krom N."/>
            <person name="Kubenka K."/>
            <person name="Mamidi S."/>
            <person name="Mattison C."/>
            <person name="Monteros M."/>
            <person name="Pisani C."/>
            <person name="Plott C."/>
            <person name="Rajasekar S."/>
            <person name="Rhein H.S."/>
            <person name="Rohla C."/>
            <person name="Song M."/>
            <person name="Hilaire R.S."/>
            <person name="Shu S."/>
            <person name="Wells L."/>
            <person name="Wang X."/>
            <person name="Webber J."/>
            <person name="Heerema R.J."/>
            <person name="Klein P."/>
            <person name="Conner P."/>
            <person name="Grauke L."/>
            <person name="Grimwood J."/>
            <person name="Schmutz J."/>
            <person name="Randall J.J."/>
        </authorList>
    </citation>
    <scope>NUCLEOTIDE SEQUENCE</scope>
    <source>
        <tissue evidence="6">Leaf</tissue>
    </source>
</reference>
<dbReference type="AlphaFoldDB" id="A0A922DVX4"/>
<protein>
    <recommendedName>
        <fullName evidence="8">E3 ubiquitin-protein ligase UPL5</fullName>
    </recommendedName>
</protein>
<keyword evidence="1" id="KW-0808">Transferase</keyword>
<dbReference type="GO" id="GO:0006511">
    <property type="term" value="P:ubiquitin-dependent protein catabolic process"/>
    <property type="evidence" value="ECO:0007669"/>
    <property type="project" value="TreeGrafter"/>
</dbReference>